<evidence type="ECO:0000256" key="1">
    <source>
        <dbReference type="ARBA" id="ARBA00004251"/>
    </source>
</evidence>
<organism evidence="11 12">
    <name type="scientific">Ladona fulva</name>
    <name type="common">Scarce chaser dragonfly</name>
    <name type="synonym">Libellula fulva</name>
    <dbReference type="NCBI Taxonomy" id="123851"/>
    <lineage>
        <taxon>Eukaryota</taxon>
        <taxon>Metazoa</taxon>
        <taxon>Ecdysozoa</taxon>
        <taxon>Arthropoda</taxon>
        <taxon>Hexapoda</taxon>
        <taxon>Insecta</taxon>
        <taxon>Pterygota</taxon>
        <taxon>Palaeoptera</taxon>
        <taxon>Odonata</taxon>
        <taxon>Epiprocta</taxon>
        <taxon>Anisoptera</taxon>
        <taxon>Libelluloidea</taxon>
        <taxon>Libellulidae</taxon>
        <taxon>Ladona</taxon>
    </lineage>
</organism>
<comment type="caution">
    <text evidence="11">The sequence shown here is derived from an EMBL/GenBank/DDBJ whole genome shotgun (WGS) entry which is preliminary data.</text>
</comment>
<dbReference type="InterPro" id="IPR026112">
    <property type="entry name" value="AMN"/>
</dbReference>
<comment type="subcellular location">
    <subcellularLocation>
        <location evidence="1">Cell membrane</location>
        <topology evidence="1">Single-pass type I membrane protein</topology>
    </subcellularLocation>
</comment>
<keyword evidence="12" id="KW-1185">Reference proteome</keyword>
<dbReference type="Proteomes" id="UP000792457">
    <property type="component" value="Unassembled WGS sequence"/>
</dbReference>
<evidence type="ECO:0000313" key="12">
    <source>
        <dbReference type="Proteomes" id="UP000792457"/>
    </source>
</evidence>
<evidence type="ECO:0000256" key="7">
    <source>
        <dbReference type="ARBA" id="ARBA00022927"/>
    </source>
</evidence>
<accession>A0A8K0NZX4</accession>
<dbReference type="OrthoDB" id="8195111at2759"/>
<protein>
    <recommendedName>
        <fullName evidence="2">Protein amnionless</fullName>
    </recommendedName>
</protein>
<keyword evidence="7" id="KW-0653">Protein transport</keyword>
<evidence type="ECO:0000256" key="2">
    <source>
        <dbReference type="ARBA" id="ARBA00021200"/>
    </source>
</evidence>
<dbReference type="Pfam" id="PF14828">
    <property type="entry name" value="Amnionless"/>
    <property type="match status" value="1"/>
</dbReference>
<keyword evidence="5 10" id="KW-0812">Transmembrane</keyword>
<evidence type="ECO:0000256" key="3">
    <source>
        <dbReference type="ARBA" id="ARBA00022448"/>
    </source>
</evidence>
<dbReference type="PANTHER" id="PTHR14995:SF2">
    <property type="entry name" value="PROTEIN AMNIONLESS"/>
    <property type="match status" value="1"/>
</dbReference>
<dbReference type="EMBL" id="KZ308365">
    <property type="protein sequence ID" value="KAG8228291.1"/>
    <property type="molecule type" value="Genomic_DNA"/>
</dbReference>
<reference evidence="11" key="2">
    <citation type="submission" date="2017-10" db="EMBL/GenBank/DDBJ databases">
        <title>Ladona fulva Genome sequencing and assembly.</title>
        <authorList>
            <person name="Murali S."/>
            <person name="Richards S."/>
            <person name="Bandaranaike D."/>
            <person name="Bellair M."/>
            <person name="Blankenburg K."/>
            <person name="Chao H."/>
            <person name="Dinh H."/>
            <person name="Doddapaneni H."/>
            <person name="Dugan-Rocha S."/>
            <person name="Elkadiri S."/>
            <person name="Gnanaolivu R."/>
            <person name="Hernandez B."/>
            <person name="Skinner E."/>
            <person name="Javaid M."/>
            <person name="Lee S."/>
            <person name="Li M."/>
            <person name="Ming W."/>
            <person name="Munidasa M."/>
            <person name="Muniz J."/>
            <person name="Nguyen L."/>
            <person name="Hughes D."/>
            <person name="Osuji N."/>
            <person name="Pu L.-L."/>
            <person name="Puazo M."/>
            <person name="Qu C."/>
            <person name="Quiroz J."/>
            <person name="Raj R."/>
            <person name="Weissenberger G."/>
            <person name="Xin Y."/>
            <person name="Zou X."/>
            <person name="Han Y."/>
            <person name="Worley K."/>
            <person name="Muzny D."/>
            <person name="Gibbs R."/>
        </authorList>
    </citation>
    <scope>NUCLEOTIDE SEQUENCE</scope>
    <source>
        <strain evidence="11">Sampled in the wild</strain>
    </source>
</reference>
<evidence type="ECO:0000256" key="10">
    <source>
        <dbReference type="SAM" id="Phobius"/>
    </source>
</evidence>
<keyword evidence="3" id="KW-0813">Transport</keyword>
<evidence type="ECO:0000313" key="11">
    <source>
        <dbReference type="EMBL" id="KAG8228291.1"/>
    </source>
</evidence>
<name>A0A8K0NZX4_LADFU</name>
<proteinExistence type="predicted"/>
<evidence type="ECO:0000256" key="4">
    <source>
        <dbReference type="ARBA" id="ARBA00022475"/>
    </source>
</evidence>
<dbReference type="PANTHER" id="PTHR14995">
    <property type="entry name" value="AMNIONLESS"/>
    <property type="match status" value="1"/>
</dbReference>
<keyword evidence="8 10" id="KW-1133">Transmembrane helix</keyword>
<dbReference type="GO" id="GO:0016324">
    <property type="term" value="C:apical plasma membrane"/>
    <property type="evidence" value="ECO:0007669"/>
    <property type="project" value="TreeGrafter"/>
</dbReference>
<evidence type="ECO:0000256" key="8">
    <source>
        <dbReference type="ARBA" id="ARBA00022989"/>
    </source>
</evidence>
<feature type="transmembrane region" description="Helical" evidence="10">
    <location>
        <begin position="12"/>
        <end position="31"/>
    </location>
</feature>
<dbReference type="GO" id="GO:0015031">
    <property type="term" value="P:protein transport"/>
    <property type="evidence" value="ECO:0007669"/>
    <property type="project" value="UniProtKB-KW"/>
</dbReference>
<gene>
    <name evidence="11" type="ORF">J437_LFUL006260</name>
</gene>
<evidence type="ECO:0000256" key="5">
    <source>
        <dbReference type="ARBA" id="ARBA00022692"/>
    </source>
</evidence>
<keyword evidence="4" id="KW-1003">Cell membrane</keyword>
<keyword evidence="6" id="KW-0732">Signal</keyword>
<dbReference type="AlphaFoldDB" id="A0A8K0NZX4"/>
<evidence type="ECO:0000256" key="6">
    <source>
        <dbReference type="ARBA" id="ARBA00022729"/>
    </source>
</evidence>
<dbReference type="GO" id="GO:0030139">
    <property type="term" value="C:endocytic vesicle"/>
    <property type="evidence" value="ECO:0007669"/>
    <property type="project" value="TreeGrafter"/>
</dbReference>
<keyword evidence="9 10" id="KW-0472">Membrane</keyword>
<dbReference type="GO" id="GO:0006898">
    <property type="term" value="P:receptor-mediated endocytosis"/>
    <property type="evidence" value="ECO:0007669"/>
    <property type="project" value="TreeGrafter"/>
</dbReference>
<evidence type="ECO:0000256" key="9">
    <source>
        <dbReference type="ARBA" id="ARBA00023136"/>
    </source>
</evidence>
<reference evidence="11" key="1">
    <citation type="submission" date="2013-04" db="EMBL/GenBank/DDBJ databases">
        <authorList>
            <person name="Qu J."/>
            <person name="Murali S.C."/>
            <person name="Bandaranaike D."/>
            <person name="Bellair M."/>
            <person name="Blankenburg K."/>
            <person name="Chao H."/>
            <person name="Dinh H."/>
            <person name="Doddapaneni H."/>
            <person name="Downs B."/>
            <person name="Dugan-Rocha S."/>
            <person name="Elkadiri S."/>
            <person name="Gnanaolivu R.D."/>
            <person name="Hernandez B."/>
            <person name="Javaid M."/>
            <person name="Jayaseelan J.C."/>
            <person name="Lee S."/>
            <person name="Li M."/>
            <person name="Ming W."/>
            <person name="Munidasa M."/>
            <person name="Muniz J."/>
            <person name="Nguyen L."/>
            <person name="Ongeri F."/>
            <person name="Osuji N."/>
            <person name="Pu L.-L."/>
            <person name="Puazo M."/>
            <person name="Qu C."/>
            <person name="Quiroz J."/>
            <person name="Raj R."/>
            <person name="Weissenberger G."/>
            <person name="Xin Y."/>
            <person name="Zou X."/>
            <person name="Han Y."/>
            <person name="Richards S."/>
            <person name="Worley K."/>
            <person name="Muzny D."/>
            <person name="Gibbs R."/>
        </authorList>
    </citation>
    <scope>NUCLEOTIDE SEQUENCE</scope>
    <source>
        <strain evidence="11">Sampled in the wild</strain>
    </source>
</reference>
<sequence length="188" mass="20909">MPANNKRAIRIMSLYVNILIFLGVVAASYSLDRVKLWQGNTNFHNPINWNPPHVPCSASRVILPSDRKLVVMMAPETTVIREIVLPMNGEIILPSDGAIILDDKFSRNDNCKKEDVVYVGKKLSSWLDPNSWATRDNQAKDITVSAVPHAERIPCAHDKVVFPQGKSFRLLLPEVEVAVGSLSILGEI</sequence>